<dbReference type="OrthoDB" id="442970at2759"/>
<proteinExistence type="inferred from homology"/>
<feature type="compositionally biased region" description="Acidic residues" evidence="5">
    <location>
        <begin position="205"/>
        <end position="214"/>
    </location>
</feature>
<keyword evidence="8" id="KW-1185">Reference proteome</keyword>
<comment type="catalytic activity">
    <reaction evidence="1">
        <text>[protein]-peptidylproline (omega=180) = [protein]-peptidylproline (omega=0)</text>
        <dbReference type="Rhea" id="RHEA:16237"/>
        <dbReference type="Rhea" id="RHEA-COMP:10747"/>
        <dbReference type="Rhea" id="RHEA-COMP:10748"/>
        <dbReference type="ChEBI" id="CHEBI:83833"/>
        <dbReference type="ChEBI" id="CHEBI:83834"/>
        <dbReference type="EC" id="5.2.1.8"/>
    </reaction>
</comment>
<dbReference type="GO" id="GO:0071013">
    <property type="term" value="C:catalytic step 2 spliceosome"/>
    <property type="evidence" value="ECO:0007669"/>
    <property type="project" value="TreeGrafter"/>
</dbReference>
<feature type="domain" description="PPIase cyclophilin-type" evidence="6">
    <location>
        <begin position="19"/>
        <end position="165"/>
    </location>
</feature>
<organism evidence="7 8">
    <name type="scientific">Trichomonascus ciferrii</name>
    <dbReference type="NCBI Taxonomy" id="44093"/>
    <lineage>
        <taxon>Eukaryota</taxon>
        <taxon>Fungi</taxon>
        <taxon>Dikarya</taxon>
        <taxon>Ascomycota</taxon>
        <taxon>Saccharomycotina</taxon>
        <taxon>Dipodascomycetes</taxon>
        <taxon>Dipodascales</taxon>
        <taxon>Trichomonascaceae</taxon>
        <taxon>Trichomonascus</taxon>
        <taxon>Trichomonascus ciferrii complex</taxon>
    </lineage>
</organism>
<dbReference type="VEuPathDB" id="FungiDB:TRICI_005596"/>
<dbReference type="InterPro" id="IPR020892">
    <property type="entry name" value="Cyclophilin-type_PPIase_CS"/>
</dbReference>
<comment type="caution">
    <text evidence="7">The sequence shown here is derived from an EMBL/GenBank/DDBJ whole genome shotgun (WGS) entry which is preliminary data.</text>
</comment>
<dbReference type="GO" id="GO:0003755">
    <property type="term" value="F:peptidyl-prolyl cis-trans isomerase activity"/>
    <property type="evidence" value="ECO:0007669"/>
    <property type="project" value="UniProtKB-EC"/>
</dbReference>
<dbReference type="PANTHER" id="PTHR45625">
    <property type="entry name" value="PEPTIDYL-PROLYL CIS-TRANS ISOMERASE-RELATED"/>
    <property type="match status" value="1"/>
</dbReference>
<evidence type="ECO:0000256" key="5">
    <source>
        <dbReference type="SAM" id="MobiDB-lite"/>
    </source>
</evidence>
<dbReference type="PROSITE" id="PS00170">
    <property type="entry name" value="CSA_PPIASE_1"/>
    <property type="match status" value="1"/>
</dbReference>
<dbReference type="PRINTS" id="PR00153">
    <property type="entry name" value="CSAPPISMRASE"/>
</dbReference>
<dbReference type="Pfam" id="PF00160">
    <property type="entry name" value="Pro_isomerase"/>
    <property type="match status" value="1"/>
</dbReference>
<dbReference type="EMBL" id="SWFS01000433">
    <property type="protein sequence ID" value="KAA8904221.1"/>
    <property type="molecule type" value="Genomic_DNA"/>
</dbReference>
<dbReference type="PANTHER" id="PTHR45625:SF6">
    <property type="entry name" value="SPLICEOSOME-ASSOCIATED PROTEIN CWC27 HOMOLOG"/>
    <property type="match status" value="1"/>
</dbReference>
<dbReference type="AlphaFoldDB" id="A0A642URY4"/>
<evidence type="ECO:0000256" key="3">
    <source>
        <dbReference type="ARBA" id="ARBA00023242"/>
    </source>
</evidence>
<dbReference type="SUPFAM" id="SSF50891">
    <property type="entry name" value="Cyclophilin-like"/>
    <property type="match status" value="1"/>
</dbReference>
<dbReference type="Gene3D" id="2.40.100.10">
    <property type="entry name" value="Cyclophilin-like"/>
    <property type="match status" value="1"/>
</dbReference>
<evidence type="ECO:0000256" key="2">
    <source>
        <dbReference type="ARBA" id="ARBA00004123"/>
    </source>
</evidence>
<evidence type="ECO:0000313" key="7">
    <source>
        <dbReference type="EMBL" id="KAA8904221.1"/>
    </source>
</evidence>
<dbReference type="InterPro" id="IPR029000">
    <property type="entry name" value="Cyclophilin-like_dom_sf"/>
</dbReference>
<feature type="compositionally biased region" description="Polar residues" evidence="5">
    <location>
        <begin position="290"/>
        <end position="302"/>
    </location>
</feature>
<dbReference type="InterPro" id="IPR044666">
    <property type="entry name" value="Cyclophilin_A-like"/>
</dbReference>
<evidence type="ECO:0000256" key="1">
    <source>
        <dbReference type="ARBA" id="ARBA00000971"/>
    </source>
</evidence>
<comment type="subcellular location">
    <subcellularLocation>
        <location evidence="2">Nucleus</location>
    </subcellularLocation>
</comment>
<evidence type="ECO:0000256" key="4">
    <source>
        <dbReference type="ARBA" id="ARBA00038509"/>
    </source>
</evidence>
<dbReference type="Proteomes" id="UP000761534">
    <property type="component" value="Unassembled WGS sequence"/>
</dbReference>
<sequence>MAGNEPPTSAKAVLKTTKGPIEIELWAKECPLASRNFLQLCLDGYYDGCKFHRVVKDFIVQAGDPSGTGYGGSAIYENGDFADEFHSRLKFDRRGLVGCANAGAKDTNGSQFIITLAPTPGLNGKNTLFGRVVGETIYNVLTIGSAEVEEDDRPLYPATITSAEVVIPYFTDLRKAEKPQGSRPEAYDISMKKEKRKPKVKLQYQDDEDEEEDDLGPKLKKTKKLPSTIKKSDQEQNQAATAAESSSKPPPAPSQEEFLLNKKPRPEKPAEEQPLSSINDQINAMKASIKNKSSATDPASSKQTKKLSALEELRKNYKSQPSRGKKAKASREQQTLSMIESFKTKLHSAKEEAATPTTTSEQEELNSDDELPPDYEDKPDDALDFLGHQFEEEQKPTPAPDEDLLVTIDPLEEKRLREQRYSLHDPEGKLNTHK</sequence>
<dbReference type="InterPro" id="IPR002130">
    <property type="entry name" value="Cyclophilin-type_PPIase_dom"/>
</dbReference>
<feature type="compositionally biased region" description="Acidic residues" evidence="5">
    <location>
        <begin position="361"/>
        <end position="383"/>
    </location>
</feature>
<name>A0A642URY4_9ASCO</name>
<evidence type="ECO:0000313" key="8">
    <source>
        <dbReference type="Proteomes" id="UP000761534"/>
    </source>
</evidence>
<feature type="region of interest" description="Disordered" evidence="5">
    <location>
        <begin position="176"/>
        <end position="434"/>
    </location>
</feature>
<comment type="similarity">
    <text evidence="4">Belongs to the cyclophilin-type PPIase family. CWC27 subfamily.</text>
</comment>
<accession>A0A642URY4</accession>
<feature type="compositionally biased region" description="Basic and acidic residues" evidence="5">
    <location>
        <begin position="411"/>
        <end position="434"/>
    </location>
</feature>
<dbReference type="PROSITE" id="PS50072">
    <property type="entry name" value="CSA_PPIASE_2"/>
    <property type="match status" value="1"/>
</dbReference>
<reference evidence="7" key="1">
    <citation type="journal article" date="2019" name="G3 (Bethesda)">
        <title>Genome Assemblies of Two Rare Opportunistic Yeast Pathogens: Diutina rugosa (syn. Candida rugosa) and Trichomonascus ciferrii (syn. Candida ciferrii).</title>
        <authorList>
            <person name="Mixao V."/>
            <person name="Saus E."/>
            <person name="Hansen A.P."/>
            <person name="Lass-Florl C."/>
            <person name="Gabaldon T."/>
        </authorList>
    </citation>
    <scope>NUCLEOTIDE SEQUENCE</scope>
    <source>
        <strain evidence="7">CBS 4856</strain>
    </source>
</reference>
<keyword evidence="3" id="KW-0539">Nucleus</keyword>
<gene>
    <name evidence="7" type="ORF">TRICI_005596</name>
</gene>
<protein>
    <recommendedName>
        <fullName evidence="6">PPIase cyclophilin-type domain-containing protein</fullName>
    </recommendedName>
</protein>
<dbReference type="GO" id="GO:0006457">
    <property type="term" value="P:protein folding"/>
    <property type="evidence" value="ECO:0007669"/>
    <property type="project" value="InterPro"/>
</dbReference>
<evidence type="ECO:0000259" key="6">
    <source>
        <dbReference type="PROSITE" id="PS50072"/>
    </source>
</evidence>